<dbReference type="AlphaFoldDB" id="A0AAF3J682"/>
<keyword evidence="2" id="KW-1185">Reference proteome</keyword>
<dbReference type="Proteomes" id="UP000887575">
    <property type="component" value="Unassembled WGS sequence"/>
</dbReference>
<name>A0AAF3J682_9BILA</name>
<dbReference type="WBParaSite" id="MBELARI_LOCUS1877">
    <property type="protein sequence ID" value="MBELARI_LOCUS1877"/>
    <property type="gene ID" value="MBELARI_LOCUS1877"/>
</dbReference>
<evidence type="ECO:0000256" key="1">
    <source>
        <dbReference type="SAM" id="SignalP"/>
    </source>
</evidence>
<organism evidence="2 3">
    <name type="scientific">Mesorhabditis belari</name>
    <dbReference type="NCBI Taxonomy" id="2138241"/>
    <lineage>
        <taxon>Eukaryota</taxon>
        <taxon>Metazoa</taxon>
        <taxon>Ecdysozoa</taxon>
        <taxon>Nematoda</taxon>
        <taxon>Chromadorea</taxon>
        <taxon>Rhabditida</taxon>
        <taxon>Rhabditina</taxon>
        <taxon>Rhabditomorpha</taxon>
        <taxon>Rhabditoidea</taxon>
        <taxon>Rhabditidae</taxon>
        <taxon>Mesorhabditinae</taxon>
        <taxon>Mesorhabditis</taxon>
    </lineage>
</organism>
<proteinExistence type="predicted"/>
<evidence type="ECO:0000313" key="2">
    <source>
        <dbReference type="Proteomes" id="UP000887575"/>
    </source>
</evidence>
<sequence>MKKEFVFLFVASLAQIVTLNKEWIEECNSQSEKIVIHSADGKWNNFSSDVTSHRYYGVYRRLTCTADADDFAFVRINNMTDSPSETKTITCGSKRKWLYKGEVVLSVGCYTGPRANWTQKPEEEERIRSWMAEYHGVKLTPIQLESKSPFYRQTM</sequence>
<feature type="signal peptide" evidence="1">
    <location>
        <begin position="1"/>
        <end position="19"/>
    </location>
</feature>
<protein>
    <submittedName>
        <fullName evidence="3">Uncharacterized protein</fullName>
    </submittedName>
</protein>
<evidence type="ECO:0000313" key="3">
    <source>
        <dbReference type="WBParaSite" id="MBELARI_LOCUS1877"/>
    </source>
</evidence>
<reference evidence="3" key="1">
    <citation type="submission" date="2024-02" db="UniProtKB">
        <authorList>
            <consortium name="WormBaseParasite"/>
        </authorList>
    </citation>
    <scope>IDENTIFICATION</scope>
</reference>
<feature type="chain" id="PRO_5042114851" evidence="1">
    <location>
        <begin position="20"/>
        <end position="155"/>
    </location>
</feature>
<accession>A0AAF3J682</accession>
<keyword evidence="1" id="KW-0732">Signal</keyword>